<feature type="transmembrane region" description="Helical" evidence="1">
    <location>
        <begin position="20"/>
        <end position="43"/>
    </location>
</feature>
<feature type="transmembrane region" description="Helical" evidence="1">
    <location>
        <begin position="55"/>
        <end position="75"/>
    </location>
</feature>
<evidence type="ECO:0000256" key="1">
    <source>
        <dbReference type="SAM" id="Phobius"/>
    </source>
</evidence>
<evidence type="ECO:0000313" key="2">
    <source>
        <dbReference type="EMBL" id="MET4583460.1"/>
    </source>
</evidence>
<evidence type="ECO:0008006" key="4">
    <source>
        <dbReference type="Google" id="ProtNLM"/>
    </source>
</evidence>
<evidence type="ECO:0000313" key="3">
    <source>
        <dbReference type="Proteomes" id="UP001549257"/>
    </source>
</evidence>
<proteinExistence type="predicted"/>
<keyword evidence="1" id="KW-1133">Transmembrane helix</keyword>
<keyword evidence="1" id="KW-0472">Membrane</keyword>
<dbReference type="EMBL" id="JBEPSJ010000004">
    <property type="protein sequence ID" value="MET4583460.1"/>
    <property type="molecule type" value="Genomic_DNA"/>
</dbReference>
<name>A0ABV2QR02_9MICO</name>
<dbReference type="Proteomes" id="UP001549257">
    <property type="component" value="Unassembled WGS sequence"/>
</dbReference>
<gene>
    <name evidence="2" type="ORF">ABIE21_002986</name>
</gene>
<reference evidence="2 3" key="1">
    <citation type="submission" date="2024-06" db="EMBL/GenBank/DDBJ databases">
        <title>Sorghum-associated microbial communities from plants grown in Nebraska, USA.</title>
        <authorList>
            <person name="Schachtman D."/>
        </authorList>
    </citation>
    <scope>NUCLEOTIDE SEQUENCE [LARGE SCALE GENOMIC DNA]</scope>
    <source>
        <strain evidence="2 3">2857</strain>
    </source>
</reference>
<organism evidence="2 3">
    <name type="scientific">Conyzicola nivalis</name>
    <dbReference type="NCBI Taxonomy" id="1477021"/>
    <lineage>
        <taxon>Bacteria</taxon>
        <taxon>Bacillati</taxon>
        <taxon>Actinomycetota</taxon>
        <taxon>Actinomycetes</taxon>
        <taxon>Micrococcales</taxon>
        <taxon>Microbacteriaceae</taxon>
        <taxon>Conyzicola</taxon>
    </lineage>
</organism>
<keyword evidence="1" id="KW-0812">Transmembrane</keyword>
<accession>A0ABV2QR02</accession>
<dbReference type="RefSeq" id="WP_354025632.1">
    <property type="nucleotide sequence ID" value="NZ_JBEPSJ010000004.1"/>
</dbReference>
<keyword evidence="3" id="KW-1185">Reference proteome</keyword>
<sequence>MSQLPHGWIVVGRWSLVRNLFTPGTGSGVIVLLLAIQVVLQIGLHAPLDDAGRTAVVLAVVPLIAAIPVALVLAARRNRRVAINLDTGTVRFGTTTVPFGQLESADYLRVPYRGSTHSYLRVGSPPKSGLLCVRASRAPELTVDEREVVAEMLRRSPIRIPDASADRFDPTGRYAWMDHPTRLTRDEAVDYVLHTPETGEPARAATPRSGRT</sequence>
<comment type="caution">
    <text evidence="2">The sequence shown here is derived from an EMBL/GenBank/DDBJ whole genome shotgun (WGS) entry which is preliminary data.</text>
</comment>
<protein>
    <recommendedName>
        <fullName evidence="4">PH domain-containing protein</fullName>
    </recommendedName>
</protein>